<name>A0A7C1NXU7_UNCC3</name>
<organism evidence="11">
    <name type="scientific">candidate division CPR3 bacterium</name>
    <dbReference type="NCBI Taxonomy" id="2268181"/>
    <lineage>
        <taxon>Bacteria</taxon>
        <taxon>Bacteria division CPR3</taxon>
    </lineage>
</organism>
<dbReference type="Gene3D" id="1.10.10.250">
    <property type="entry name" value="Ribosomal protein L11, C-terminal domain"/>
    <property type="match status" value="1"/>
</dbReference>
<dbReference type="CDD" id="cd00349">
    <property type="entry name" value="Ribosomal_L11"/>
    <property type="match status" value="1"/>
</dbReference>
<keyword evidence="3" id="KW-0699">rRNA-binding</keyword>
<dbReference type="GO" id="GO:0022625">
    <property type="term" value="C:cytosolic large ribosomal subunit"/>
    <property type="evidence" value="ECO:0007669"/>
    <property type="project" value="TreeGrafter"/>
</dbReference>
<evidence type="ECO:0000256" key="7">
    <source>
        <dbReference type="ARBA" id="ARBA00035501"/>
    </source>
</evidence>
<reference evidence="11" key="1">
    <citation type="journal article" date="2020" name="mSystems">
        <title>Genome- and Community-Level Interaction Insights into Carbon Utilization and Element Cycling Functions of Hydrothermarchaeota in Hydrothermal Sediment.</title>
        <authorList>
            <person name="Zhou Z."/>
            <person name="Liu Y."/>
            <person name="Xu W."/>
            <person name="Pan J."/>
            <person name="Luo Z.H."/>
            <person name="Li M."/>
        </authorList>
    </citation>
    <scope>NUCLEOTIDE SEQUENCE [LARGE SCALE GENOMIC DNA]</scope>
    <source>
        <strain evidence="11">HyVt-369</strain>
    </source>
</reference>
<evidence type="ECO:0000256" key="6">
    <source>
        <dbReference type="ARBA" id="ARBA00023274"/>
    </source>
</evidence>
<dbReference type="AlphaFoldDB" id="A0A7C1NXU7"/>
<feature type="domain" description="Large ribosomal subunit protein uL11 C-terminal" evidence="9">
    <location>
        <begin position="72"/>
        <end position="102"/>
    </location>
</feature>
<dbReference type="Pfam" id="PF00298">
    <property type="entry name" value="Ribosomal_L11"/>
    <property type="match status" value="1"/>
</dbReference>
<dbReference type="GO" id="GO:0003735">
    <property type="term" value="F:structural constituent of ribosome"/>
    <property type="evidence" value="ECO:0007669"/>
    <property type="project" value="InterPro"/>
</dbReference>
<dbReference type="SMART" id="SM00649">
    <property type="entry name" value="RL11"/>
    <property type="match status" value="1"/>
</dbReference>
<dbReference type="SUPFAM" id="SSF54747">
    <property type="entry name" value="Ribosomal L11/L12e N-terminal domain"/>
    <property type="match status" value="1"/>
</dbReference>
<proteinExistence type="inferred from homology"/>
<evidence type="ECO:0000256" key="1">
    <source>
        <dbReference type="ARBA" id="ARBA00010537"/>
    </source>
</evidence>
<evidence type="ECO:0000256" key="3">
    <source>
        <dbReference type="ARBA" id="ARBA00022730"/>
    </source>
</evidence>
<dbReference type="GO" id="GO:0070180">
    <property type="term" value="F:large ribosomal subunit rRNA binding"/>
    <property type="evidence" value="ECO:0007669"/>
    <property type="project" value="TreeGrafter"/>
</dbReference>
<evidence type="ECO:0000256" key="2">
    <source>
        <dbReference type="ARBA" id="ARBA00022481"/>
    </source>
</evidence>
<keyword evidence="2" id="KW-0488">Methylation</keyword>
<dbReference type="InterPro" id="IPR036796">
    <property type="entry name" value="Ribosomal_uL11_N_sf"/>
</dbReference>
<evidence type="ECO:0000256" key="5">
    <source>
        <dbReference type="ARBA" id="ARBA00022980"/>
    </source>
</evidence>
<feature type="domain" description="Large ribosomal subunit protein uL11 N-terminal" evidence="10">
    <location>
        <begin position="9"/>
        <end position="66"/>
    </location>
</feature>
<comment type="similarity">
    <text evidence="1 8">Belongs to the universal ribosomal protein uL11 family.</text>
</comment>
<dbReference type="Gene3D" id="3.30.1550.10">
    <property type="entry name" value="Ribosomal protein L11/L12, N-terminal domain"/>
    <property type="match status" value="1"/>
</dbReference>
<evidence type="ECO:0000313" key="11">
    <source>
        <dbReference type="EMBL" id="HEB13604.1"/>
    </source>
</evidence>
<evidence type="ECO:0000259" key="9">
    <source>
        <dbReference type="Pfam" id="PF00298"/>
    </source>
</evidence>
<dbReference type="PANTHER" id="PTHR11661">
    <property type="entry name" value="60S RIBOSOMAL PROTEIN L12"/>
    <property type="match status" value="1"/>
</dbReference>
<dbReference type="HAMAP" id="MF_00736">
    <property type="entry name" value="Ribosomal_uL11"/>
    <property type="match status" value="1"/>
</dbReference>
<evidence type="ECO:0000256" key="8">
    <source>
        <dbReference type="RuleBase" id="RU003978"/>
    </source>
</evidence>
<sequence>MAKTITAVVKLHIPAGQATPAPPVGPALAQHGINIGEFTQKFNEATKEKSGFKIPVDIIVYEDRTFDLKLHEPPASELIKKALGIEKGSGEPNKKKIGTITQA</sequence>
<accession>A0A7C1NXU7</accession>
<keyword evidence="5 8" id="KW-0689">Ribosomal protein</keyword>
<comment type="caution">
    <text evidence="11">The sequence shown here is derived from an EMBL/GenBank/DDBJ whole genome shotgun (WGS) entry which is preliminary data.</text>
</comment>
<dbReference type="Proteomes" id="UP000885695">
    <property type="component" value="Unassembled WGS sequence"/>
</dbReference>
<dbReference type="PANTHER" id="PTHR11661:SF1">
    <property type="entry name" value="LARGE RIBOSOMAL SUBUNIT PROTEIN UL11M"/>
    <property type="match status" value="1"/>
</dbReference>
<dbReference type="GO" id="GO:0006412">
    <property type="term" value="P:translation"/>
    <property type="evidence" value="ECO:0007669"/>
    <property type="project" value="InterPro"/>
</dbReference>
<dbReference type="Pfam" id="PF03946">
    <property type="entry name" value="Ribosomal_L11_N"/>
    <property type="match status" value="1"/>
</dbReference>
<keyword evidence="6 8" id="KW-0687">Ribonucleoprotein</keyword>
<gene>
    <name evidence="11" type="ORF">ENI13_01340</name>
</gene>
<evidence type="ECO:0000256" key="4">
    <source>
        <dbReference type="ARBA" id="ARBA00022884"/>
    </source>
</evidence>
<dbReference type="EMBL" id="DRHL01000073">
    <property type="protein sequence ID" value="HEB13604.1"/>
    <property type="molecule type" value="Genomic_DNA"/>
</dbReference>
<evidence type="ECO:0000259" key="10">
    <source>
        <dbReference type="Pfam" id="PF03946"/>
    </source>
</evidence>
<feature type="non-terminal residue" evidence="11">
    <location>
        <position position="103"/>
    </location>
</feature>
<dbReference type="InterPro" id="IPR036769">
    <property type="entry name" value="Ribosomal_uL11_C_sf"/>
</dbReference>
<protein>
    <recommendedName>
        <fullName evidence="7">50S ribosomal protein L11</fullName>
    </recommendedName>
</protein>
<dbReference type="InterPro" id="IPR020784">
    <property type="entry name" value="Ribosomal_uL11_N"/>
</dbReference>
<keyword evidence="4" id="KW-0694">RNA-binding</keyword>
<dbReference type="FunFam" id="3.30.1550.10:FF:000006">
    <property type="entry name" value="50S ribosomal protein L11"/>
    <property type="match status" value="1"/>
</dbReference>
<dbReference type="InterPro" id="IPR020783">
    <property type="entry name" value="Ribosomal_uL11_C"/>
</dbReference>
<dbReference type="InterPro" id="IPR000911">
    <property type="entry name" value="Ribosomal_uL11"/>
</dbReference>